<evidence type="ECO:0000256" key="2">
    <source>
        <dbReference type="ARBA" id="ARBA00022630"/>
    </source>
</evidence>
<dbReference type="InterPro" id="IPR017927">
    <property type="entry name" value="FAD-bd_FR_type"/>
</dbReference>
<dbReference type="Gene3D" id="2.40.30.10">
    <property type="entry name" value="Translation factors"/>
    <property type="match status" value="1"/>
</dbReference>
<dbReference type="Gene3D" id="3.40.50.80">
    <property type="entry name" value="Nucleotide-binding domain of ferredoxin-NADP reductase (FNR) module"/>
    <property type="match status" value="1"/>
</dbReference>
<keyword evidence="3" id="KW-0274">FAD</keyword>
<dbReference type="PIRSF" id="PIRSF000361">
    <property type="entry name" value="Frd-NADP+_RD"/>
    <property type="match status" value="1"/>
</dbReference>
<dbReference type="InterPro" id="IPR001709">
    <property type="entry name" value="Flavoprot_Pyr_Nucl_cyt_Rdtase"/>
</dbReference>
<dbReference type="InterPro" id="IPR039261">
    <property type="entry name" value="FNR_nucleotide-bd"/>
</dbReference>
<dbReference type="PROSITE" id="PS51384">
    <property type="entry name" value="FAD_FR"/>
    <property type="match status" value="1"/>
</dbReference>
<organism evidence="7">
    <name type="scientific">hydrothermal vent metagenome</name>
    <dbReference type="NCBI Taxonomy" id="652676"/>
    <lineage>
        <taxon>unclassified sequences</taxon>
        <taxon>metagenomes</taxon>
        <taxon>ecological metagenomes</taxon>
    </lineage>
</organism>
<comment type="cofactor">
    <cofactor evidence="1">
        <name>FAD</name>
        <dbReference type="ChEBI" id="CHEBI:57692"/>
    </cofactor>
</comment>
<evidence type="ECO:0000256" key="5">
    <source>
        <dbReference type="ARBA" id="ARBA00023002"/>
    </source>
</evidence>
<name>A0A3B1E678_9ZZZZ</name>
<protein>
    <submittedName>
        <fullName evidence="7">Ferredoxin-NADP(+) reductase</fullName>
        <ecNumber evidence="7">1.18.1.2</ecNumber>
    </submittedName>
</protein>
<dbReference type="InterPro" id="IPR017938">
    <property type="entry name" value="Riboflavin_synthase-like_b-brl"/>
</dbReference>
<dbReference type="Pfam" id="PF00175">
    <property type="entry name" value="NAD_binding_1"/>
    <property type="match status" value="1"/>
</dbReference>
<feature type="domain" description="FAD-binding FR-type" evidence="6">
    <location>
        <begin position="24"/>
        <end position="152"/>
    </location>
</feature>
<evidence type="ECO:0000256" key="3">
    <source>
        <dbReference type="ARBA" id="ARBA00022827"/>
    </source>
</evidence>
<proteinExistence type="predicted"/>
<dbReference type="AlphaFoldDB" id="A0A3B1E678"/>
<dbReference type="SUPFAM" id="SSF52343">
    <property type="entry name" value="Ferredoxin reductase-like, C-terminal NADP-linked domain"/>
    <property type="match status" value="1"/>
</dbReference>
<keyword evidence="2" id="KW-0285">Flavoprotein</keyword>
<dbReference type="GO" id="GO:0004324">
    <property type="term" value="F:ferredoxin-NADP+ reductase activity"/>
    <property type="evidence" value="ECO:0007669"/>
    <property type="project" value="UniProtKB-EC"/>
</dbReference>
<evidence type="ECO:0000259" key="6">
    <source>
        <dbReference type="PROSITE" id="PS51384"/>
    </source>
</evidence>
<gene>
    <name evidence="7" type="ORF">MNBD_PLANCTO03-314</name>
</gene>
<evidence type="ECO:0000256" key="4">
    <source>
        <dbReference type="ARBA" id="ARBA00022857"/>
    </source>
</evidence>
<keyword evidence="5 7" id="KW-0560">Oxidoreductase</keyword>
<dbReference type="InterPro" id="IPR015701">
    <property type="entry name" value="FNR"/>
</dbReference>
<accession>A0A3B1E678</accession>
<dbReference type="SUPFAM" id="SSF63380">
    <property type="entry name" value="Riboflavin synthase domain-like"/>
    <property type="match status" value="1"/>
</dbReference>
<dbReference type="EC" id="1.18.1.2" evidence="7"/>
<keyword evidence="4" id="KW-0521">NADP</keyword>
<dbReference type="InterPro" id="IPR001433">
    <property type="entry name" value="OxRdtase_FAD/NAD-bd"/>
</dbReference>
<evidence type="ECO:0000256" key="1">
    <source>
        <dbReference type="ARBA" id="ARBA00001974"/>
    </source>
</evidence>
<evidence type="ECO:0000313" key="7">
    <source>
        <dbReference type="EMBL" id="VAX41785.1"/>
    </source>
</evidence>
<sequence length="321" mass="34941">MTTNATKDPGPTLPAVEMHIHKPNDPTIGIVVENRLCTKGGRKAAGFVRHIVLDISKTDIAGRFRAGQAFGVIPPGQDAKGKPHKVRLYSIASPTGGEDGSGTLLATTVKRMIDENWDDQTLFLGVASNWLCDRKVGDEVPITGPAGKRFLLPASPNDHDYAFFATGTGIAPFRGMVQELLAGGVTSQIVLVLGSPYATDLLYHDEMTALAEQHDNFTYLTALSREPQPDGSGRMYVQDRLETHTELFERVLGGDRGLVYACGLAGMEIGILQGLSRTLGPERLARYVTVEAELAGDPAAWDRKMIPRRLTPTRRLFLEVY</sequence>
<dbReference type="EMBL" id="UOGK01000592">
    <property type="protein sequence ID" value="VAX41785.1"/>
    <property type="molecule type" value="Genomic_DNA"/>
</dbReference>
<dbReference type="PANTHER" id="PTHR43314">
    <property type="match status" value="1"/>
</dbReference>
<reference evidence="7" key="1">
    <citation type="submission" date="2018-06" db="EMBL/GenBank/DDBJ databases">
        <authorList>
            <person name="Zhirakovskaya E."/>
        </authorList>
    </citation>
    <scope>NUCLEOTIDE SEQUENCE</scope>
</reference>
<dbReference type="PRINTS" id="PR00371">
    <property type="entry name" value="FPNCR"/>
</dbReference>